<dbReference type="Gene3D" id="3.40.50.10540">
    <property type="entry name" value="Crotonobetainyl-coa:carnitine coa-transferase, domain 1"/>
    <property type="match status" value="1"/>
</dbReference>
<dbReference type="PANTHER" id="PTHR48207:SF3">
    <property type="entry name" value="SUCCINATE--HYDROXYMETHYLGLUTARATE COA-TRANSFERASE"/>
    <property type="match status" value="1"/>
</dbReference>
<protein>
    <submittedName>
        <fullName evidence="2">CaiB/BaiF CoA transferase family protein</fullName>
    </submittedName>
</protein>
<evidence type="ECO:0000256" key="1">
    <source>
        <dbReference type="ARBA" id="ARBA00022679"/>
    </source>
</evidence>
<dbReference type="EMBL" id="JBHUKR010000004">
    <property type="protein sequence ID" value="MFD2415151.1"/>
    <property type="molecule type" value="Genomic_DNA"/>
</dbReference>
<evidence type="ECO:0000313" key="3">
    <source>
        <dbReference type="Proteomes" id="UP001597417"/>
    </source>
</evidence>
<comment type="caution">
    <text evidence="2">The sequence shown here is derived from an EMBL/GenBank/DDBJ whole genome shotgun (WGS) entry which is preliminary data.</text>
</comment>
<dbReference type="InterPro" id="IPR003673">
    <property type="entry name" value="CoA-Trfase_fam_III"/>
</dbReference>
<dbReference type="InterPro" id="IPR044855">
    <property type="entry name" value="CoA-Trfase_III_dom3_sf"/>
</dbReference>
<reference evidence="3" key="1">
    <citation type="journal article" date="2019" name="Int. J. Syst. Evol. Microbiol.">
        <title>The Global Catalogue of Microorganisms (GCM) 10K type strain sequencing project: providing services to taxonomists for standard genome sequencing and annotation.</title>
        <authorList>
            <consortium name="The Broad Institute Genomics Platform"/>
            <consortium name="The Broad Institute Genome Sequencing Center for Infectious Disease"/>
            <person name="Wu L."/>
            <person name="Ma J."/>
        </authorList>
    </citation>
    <scope>NUCLEOTIDE SEQUENCE [LARGE SCALE GENOMIC DNA]</scope>
    <source>
        <strain evidence="3">CGMCC 4.7645</strain>
    </source>
</reference>
<dbReference type="Proteomes" id="UP001597417">
    <property type="component" value="Unassembled WGS sequence"/>
</dbReference>
<evidence type="ECO:0000313" key="2">
    <source>
        <dbReference type="EMBL" id="MFD2415151.1"/>
    </source>
</evidence>
<dbReference type="InterPro" id="IPR050483">
    <property type="entry name" value="CoA-transferase_III_domain"/>
</dbReference>
<dbReference type="Pfam" id="PF02515">
    <property type="entry name" value="CoA_transf_3"/>
    <property type="match status" value="1"/>
</dbReference>
<dbReference type="SUPFAM" id="SSF89796">
    <property type="entry name" value="CoA-transferase family III (CaiB/BaiF)"/>
    <property type="match status" value="1"/>
</dbReference>
<dbReference type="Gene3D" id="3.30.1540.10">
    <property type="entry name" value="formyl-coa transferase, domain 3"/>
    <property type="match status" value="1"/>
</dbReference>
<dbReference type="InterPro" id="IPR023606">
    <property type="entry name" value="CoA-Trfase_III_dom_1_sf"/>
</dbReference>
<dbReference type="PANTHER" id="PTHR48207">
    <property type="entry name" value="SUCCINATE--HYDROXYMETHYLGLUTARATE COA-TRANSFERASE"/>
    <property type="match status" value="1"/>
</dbReference>
<accession>A0ABW5FM98</accession>
<organism evidence="2 3">
    <name type="scientific">Amycolatopsis pigmentata</name>
    <dbReference type="NCBI Taxonomy" id="450801"/>
    <lineage>
        <taxon>Bacteria</taxon>
        <taxon>Bacillati</taxon>
        <taxon>Actinomycetota</taxon>
        <taxon>Actinomycetes</taxon>
        <taxon>Pseudonocardiales</taxon>
        <taxon>Pseudonocardiaceae</taxon>
        <taxon>Amycolatopsis</taxon>
    </lineage>
</organism>
<gene>
    <name evidence="2" type="ORF">ACFSXZ_02300</name>
</gene>
<proteinExistence type="predicted"/>
<keyword evidence="1 2" id="KW-0808">Transferase</keyword>
<dbReference type="GO" id="GO:0016740">
    <property type="term" value="F:transferase activity"/>
    <property type="evidence" value="ECO:0007669"/>
    <property type="project" value="UniProtKB-KW"/>
</dbReference>
<keyword evidence="3" id="KW-1185">Reference proteome</keyword>
<name>A0ABW5FM98_9PSEU</name>
<sequence length="419" mass="44206">MPERTAEVPRPLEGITVIDLTIALAGPYATLLLSGLGARVIKVENPDGGDRVRNNAPYFGRDGLSLTRQHDDDMSLGTLERTRGKESATLNLKNPAAAEVFADLVRHADIVVENYSRGTADRLGVGYAAARAANPRVVYCSISGFGAGGEPGGGKAMDAIIQALSGTMMTSGEDGDPPVRVGVPVGDLSAPLFAVIGILGALRQAEATGIGQHVDVSMLGSLTALVASEQSHLLEPLGRSGRSGRFMPRLAPFGVFRTTDGWVAVCAPETKFARGVLSALGGPLDDDRFATRDGRVAHADELHALIEDWTSTRTTQDAVSALEANGVPCAPVRNPSEAVRDELLLSRRDTVPLRHPGYESDESDESMIGSGLPVHLSRSPTGYSSSVPTLGEHNDRVYRDLLGYSPERIDGLLGRGVIG</sequence>
<dbReference type="RefSeq" id="WP_378260699.1">
    <property type="nucleotide sequence ID" value="NZ_JBHUKR010000004.1"/>
</dbReference>